<dbReference type="Proteomes" id="UP000199092">
    <property type="component" value="Chromosome I"/>
</dbReference>
<protein>
    <submittedName>
        <fullName evidence="2">Protein N-acetyltransferase, RimJ/RimL family</fullName>
    </submittedName>
</protein>
<gene>
    <name evidence="2" type="ORF">SAMN04488543_2023</name>
</gene>
<reference evidence="2 3" key="1">
    <citation type="submission" date="2016-10" db="EMBL/GenBank/DDBJ databases">
        <authorList>
            <person name="de Groot N.N."/>
        </authorList>
    </citation>
    <scope>NUCLEOTIDE SEQUENCE [LARGE SCALE GENOMIC DNA]</scope>
    <source>
        <strain evidence="2 3">DSM 21741</strain>
    </source>
</reference>
<dbReference type="EMBL" id="LT629749">
    <property type="protein sequence ID" value="SDS59423.1"/>
    <property type="molecule type" value="Genomic_DNA"/>
</dbReference>
<dbReference type="InterPro" id="IPR051908">
    <property type="entry name" value="Ribosomal_N-acetyltransferase"/>
</dbReference>
<accession>A0A1H1TGP1</accession>
<evidence type="ECO:0000259" key="1">
    <source>
        <dbReference type="PROSITE" id="PS51186"/>
    </source>
</evidence>
<evidence type="ECO:0000313" key="2">
    <source>
        <dbReference type="EMBL" id="SDS59423.1"/>
    </source>
</evidence>
<dbReference type="SUPFAM" id="SSF55729">
    <property type="entry name" value="Acyl-CoA N-acyltransferases (Nat)"/>
    <property type="match status" value="1"/>
</dbReference>
<dbReference type="InterPro" id="IPR000182">
    <property type="entry name" value="GNAT_dom"/>
</dbReference>
<proteinExistence type="predicted"/>
<dbReference type="GO" id="GO:0008999">
    <property type="term" value="F:protein-N-terminal-alanine acetyltransferase activity"/>
    <property type="evidence" value="ECO:0007669"/>
    <property type="project" value="TreeGrafter"/>
</dbReference>
<sequence length="168" mass="18360">MLLRAFRVDADEPMVRDLATDPYVPLIGSLPAEATRAEARDWLVRNRGRWSEGRGFSFAVADAATGEAVGSAGLWLAEIAHGRASAGYAIAPRYRGHGLAADALTALTAFAWTLPALHRVELYIEPDNRASVRTAERAGYVCEGRLRSHQEIGGRRRDMLLHAVVRPV</sequence>
<dbReference type="GO" id="GO:1990189">
    <property type="term" value="F:protein N-terminal-serine acetyltransferase activity"/>
    <property type="evidence" value="ECO:0007669"/>
    <property type="project" value="TreeGrafter"/>
</dbReference>
<name>A0A1H1TGP1_9ACTN</name>
<dbReference type="STRING" id="546871.SAMN04488543_2023"/>
<organism evidence="2 3">
    <name type="scientific">Friedmanniella luteola</name>
    <dbReference type="NCBI Taxonomy" id="546871"/>
    <lineage>
        <taxon>Bacteria</taxon>
        <taxon>Bacillati</taxon>
        <taxon>Actinomycetota</taxon>
        <taxon>Actinomycetes</taxon>
        <taxon>Propionibacteriales</taxon>
        <taxon>Nocardioidaceae</taxon>
        <taxon>Friedmanniella</taxon>
    </lineage>
</organism>
<dbReference type="PANTHER" id="PTHR43441">
    <property type="entry name" value="RIBOSOMAL-PROTEIN-SERINE ACETYLTRANSFERASE"/>
    <property type="match status" value="1"/>
</dbReference>
<dbReference type="PROSITE" id="PS51186">
    <property type="entry name" value="GNAT"/>
    <property type="match status" value="1"/>
</dbReference>
<evidence type="ECO:0000313" key="3">
    <source>
        <dbReference type="Proteomes" id="UP000199092"/>
    </source>
</evidence>
<dbReference type="InterPro" id="IPR016181">
    <property type="entry name" value="Acyl_CoA_acyltransferase"/>
</dbReference>
<dbReference type="AlphaFoldDB" id="A0A1H1TGP1"/>
<dbReference type="GO" id="GO:0005737">
    <property type="term" value="C:cytoplasm"/>
    <property type="evidence" value="ECO:0007669"/>
    <property type="project" value="TreeGrafter"/>
</dbReference>
<keyword evidence="3" id="KW-1185">Reference proteome</keyword>
<keyword evidence="2" id="KW-0808">Transferase</keyword>
<dbReference type="Pfam" id="PF13302">
    <property type="entry name" value="Acetyltransf_3"/>
    <property type="match status" value="1"/>
</dbReference>
<dbReference type="Gene3D" id="3.40.630.30">
    <property type="match status" value="1"/>
</dbReference>
<dbReference type="PANTHER" id="PTHR43441:SF10">
    <property type="entry name" value="ACETYLTRANSFERASE"/>
    <property type="match status" value="1"/>
</dbReference>
<feature type="domain" description="N-acetyltransferase" evidence="1">
    <location>
        <begin position="1"/>
        <end position="167"/>
    </location>
</feature>